<accession>A0A0E9RIU6</accession>
<evidence type="ECO:0000313" key="1">
    <source>
        <dbReference type="EMBL" id="JAH28238.1"/>
    </source>
</evidence>
<organism evidence="1">
    <name type="scientific">Anguilla anguilla</name>
    <name type="common">European freshwater eel</name>
    <name type="synonym">Muraena anguilla</name>
    <dbReference type="NCBI Taxonomy" id="7936"/>
    <lineage>
        <taxon>Eukaryota</taxon>
        <taxon>Metazoa</taxon>
        <taxon>Chordata</taxon>
        <taxon>Craniata</taxon>
        <taxon>Vertebrata</taxon>
        <taxon>Euteleostomi</taxon>
        <taxon>Actinopterygii</taxon>
        <taxon>Neopterygii</taxon>
        <taxon>Teleostei</taxon>
        <taxon>Anguilliformes</taxon>
        <taxon>Anguillidae</taxon>
        <taxon>Anguilla</taxon>
    </lineage>
</organism>
<dbReference type="AlphaFoldDB" id="A0A0E9RIU6"/>
<reference evidence="1" key="1">
    <citation type="submission" date="2014-11" db="EMBL/GenBank/DDBJ databases">
        <authorList>
            <person name="Amaro Gonzalez C."/>
        </authorList>
    </citation>
    <scope>NUCLEOTIDE SEQUENCE</scope>
</reference>
<dbReference type="EMBL" id="GBXM01080339">
    <property type="protein sequence ID" value="JAH28238.1"/>
    <property type="molecule type" value="Transcribed_RNA"/>
</dbReference>
<name>A0A0E9RIU6_ANGAN</name>
<protein>
    <submittedName>
        <fullName evidence="1">Uncharacterized protein</fullName>
    </submittedName>
</protein>
<reference evidence="1" key="2">
    <citation type="journal article" date="2015" name="Fish Shellfish Immunol.">
        <title>Early steps in the European eel (Anguilla anguilla)-Vibrio vulnificus interaction in the gills: Role of the RtxA13 toxin.</title>
        <authorList>
            <person name="Callol A."/>
            <person name="Pajuelo D."/>
            <person name="Ebbesson L."/>
            <person name="Teles M."/>
            <person name="MacKenzie S."/>
            <person name="Amaro C."/>
        </authorList>
    </citation>
    <scope>NUCLEOTIDE SEQUENCE</scope>
</reference>
<proteinExistence type="predicted"/>
<sequence>MSNICFFVTSFPCFFLSFSSSQNHISLHP</sequence>